<name>A0A9D1LAB2_9CLOT</name>
<reference evidence="6" key="1">
    <citation type="submission" date="2020-10" db="EMBL/GenBank/DDBJ databases">
        <authorList>
            <person name="Gilroy R."/>
        </authorList>
    </citation>
    <scope>NUCLEOTIDE SEQUENCE</scope>
    <source>
        <strain evidence="6">CHK195-4489</strain>
    </source>
</reference>
<dbReference type="InterPro" id="IPR023198">
    <property type="entry name" value="PGP-like_dom2"/>
</dbReference>
<sequence>MDGVLVDSEPAMARSAVEGMAEYGITASPEDFTPYLGTDEKTYFGCVAELHGGTYSDALGRRIYDIYCETAPSRVVPFAGAAEAVIRIHKMGYQTAIASSATKRKLEVNITASRIPREALGCIVSGSDVVKRKPDPEIFLTAAARLGLSPEACIVAEDALSGVKAAKAAGMICFGITTTFSAEILLEAGADCTAAGVAALVPYLEAQKNGG</sequence>
<protein>
    <submittedName>
        <fullName evidence="6">HAD-IA family hydrolase</fullName>
    </submittedName>
</protein>
<keyword evidence="3" id="KW-0479">Metal-binding</keyword>
<dbReference type="NCBIfam" id="TIGR01509">
    <property type="entry name" value="HAD-SF-IA-v3"/>
    <property type="match status" value="1"/>
</dbReference>
<evidence type="ECO:0000256" key="1">
    <source>
        <dbReference type="ARBA" id="ARBA00001946"/>
    </source>
</evidence>
<dbReference type="InterPro" id="IPR036412">
    <property type="entry name" value="HAD-like_sf"/>
</dbReference>
<dbReference type="InterPro" id="IPR023214">
    <property type="entry name" value="HAD_sf"/>
</dbReference>
<organism evidence="6 7">
    <name type="scientific">Candidatus Egerieisoma faecipullorum</name>
    <dbReference type="NCBI Taxonomy" id="2840963"/>
    <lineage>
        <taxon>Bacteria</taxon>
        <taxon>Bacillati</taxon>
        <taxon>Bacillota</taxon>
        <taxon>Clostridia</taxon>
        <taxon>Eubacteriales</taxon>
        <taxon>Clostridiaceae</taxon>
        <taxon>Clostridiaceae incertae sedis</taxon>
        <taxon>Candidatus Egerieisoma</taxon>
    </lineage>
</organism>
<evidence type="ECO:0000313" key="6">
    <source>
        <dbReference type="EMBL" id="HIU29990.1"/>
    </source>
</evidence>
<proteinExistence type="inferred from homology"/>
<dbReference type="Proteomes" id="UP000824089">
    <property type="component" value="Unassembled WGS sequence"/>
</dbReference>
<dbReference type="Gene3D" id="1.10.150.240">
    <property type="entry name" value="Putative phosphatase, domain 2"/>
    <property type="match status" value="1"/>
</dbReference>
<dbReference type="Gene3D" id="3.40.50.1000">
    <property type="entry name" value="HAD superfamily/HAD-like"/>
    <property type="match status" value="1"/>
</dbReference>
<evidence type="ECO:0000256" key="3">
    <source>
        <dbReference type="ARBA" id="ARBA00022723"/>
    </source>
</evidence>
<comment type="similarity">
    <text evidence="2">Belongs to the HAD-like hydrolase superfamily. CbbY/CbbZ/Gph/YieH family.</text>
</comment>
<dbReference type="PANTHER" id="PTHR46193">
    <property type="entry name" value="6-PHOSPHOGLUCONATE PHOSPHATASE"/>
    <property type="match status" value="1"/>
</dbReference>
<keyword evidence="5" id="KW-0119">Carbohydrate metabolism</keyword>
<evidence type="ECO:0000256" key="5">
    <source>
        <dbReference type="ARBA" id="ARBA00023277"/>
    </source>
</evidence>
<dbReference type="InterPro" id="IPR051600">
    <property type="entry name" value="Beta-PGM-like"/>
</dbReference>
<comment type="cofactor">
    <cofactor evidence="1">
        <name>Mg(2+)</name>
        <dbReference type="ChEBI" id="CHEBI:18420"/>
    </cofactor>
</comment>
<gene>
    <name evidence="6" type="ORF">IAD50_06820</name>
</gene>
<dbReference type="GO" id="GO:0016787">
    <property type="term" value="F:hydrolase activity"/>
    <property type="evidence" value="ECO:0007669"/>
    <property type="project" value="UniProtKB-KW"/>
</dbReference>
<dbReference type="InterPro" id="IPR006439">
    <property type="entry name" value="HAD-SF_hydro_IA"/>
</dbReference>
<dbReference type="GO" id="GO:0046872">
    <property type="term" value="F:metal ion binding"/>
    <property type="evidence" value="ECO:0007669"/>
    <property type="project" value="UniProtKB-KW"/>
</dbReference>
<dbReference type="Pfam" id="PF13419">
    <property type="entry name" value="HAD_2"/>
    <property type="match status" value="1"/>
</dbReference>
<accession>A0A9D1LAB2</accession>
<keyword evidence="6" id="KW-0378">Hydrolase</keyword>
<dbReference type="PANTHER" id="PTHR46193:SF18">
    <property type="entry name" value="HEXITOL PHOSPHATASE B"/>
    <property type="match status" value="1"/>
</dbReference>
<evidence type="ECO:0000256" key="2">
    <source>
        <dbReference type="ARBA" id="ARBA00006171"/>
    </source>
</evidence>
<dbReference type="SUPFAM" id="SSF56784">
    <property type="entry name" value="HAD-like"/>
    <property type="match status" value="1"/>
</dbReference>
<comment type="caution">
    <text evidence="6">The sequence shown here is derived from an EMBL/GenBank/DDBJ whole genome shotgun (WGS) entry which is preliminary data.</text>
</comment>
<reference evidence="6" key="2">
    <citation type="journal article" date="2021" name="PeerJ">
        <title>Extensive microbial diversity within the chicken gut microbiome revealed by metagenomics and culture.</title>
        <authorList>
            <person name="Gilroy R."/>
            <person name="Ravi A."/>
            <person name="Getino M."/>
            <person name="Pursley I."/>
            <person name="Horton D.L."/>
            <person name="Alikhan N.F."/>
            <person name="Baker D."/>
            <person name="Gharbi K."/>
            <person name="Hall N."/>
            <person name="Watson M."/>
            <person name="Adriaenssens E.M."/>
            <person name="Foster-Nyarko E."/>
            <person name="Jarju S."/>
            <person name="Secka A."/>
            <person name="Antonio M."/>
            <person name="Oren A."/>
            <person name="Chaudhuri R.R."/>
            <person name="La Ragione R."/>
            <person name="Hildebrand F."/>
            <person name="Pallen M.J."/>
        </authorList>
    </citation>
    <scope>NUCLEOTIDE SEQUENCE</scope>
    <source>
        <strain evidence="6">CHK195-4489</strain>
    </source>
</reference>
<dbReference type="InterPro" id="IPR041492">
    <property type="entry name" value="HAD_2"/>
</dbReference>
<dbReference type="EMBL" id="DVMM01000142">
    <property type="protein sequence ID" value="HIU29990.1"/>
    <property type="molecule type" value="Genomic_DNA"/>
</dbReference>
<keyword evidence="4" id="KW-0460">Magnesium</keyword>
<dbReference type="CDD" id="cd07505">
    <property type="entry name" value="HAD_BPGM-like"/>
    <property type="match status" value="1"/>
</dbReference>
<dbReference type="AlphaFoldDB" id="A0A9D1LAB2"/>
<evidence type="ECO:0000256" key="4">
    <source>
        <dbReference type="ARBA" id="ARBA00022842"/>
    </source>
</evidence>
<evidence type="ECO:0000313" key="7">
    <source>
        <dbReference type="Proteomes" id="UP000824089"/>
    </source>
</evidence>